<evidence type="ECO:0000256" key="1">
    <source>
        <dbReference type="SAM" id="MobiDB-lite"/>
    </source>
</evidence>
<organism evidence="2 3">
    <name type="scientific">Ataeniobius toweri</name>
    <dbReference type="NCBI Taxonomy" id="208326"/>
    <lineage>
        <taxon>Eukaryota</taxon>
        <taxon>Metazoa</taxon>
        <taxon>Chordata</taxon>
        <taxon>Craniata</taxon>
        <taxon>Vertebrata</taxon>
        <taxon>Euteleostomi</taxon>
        <taxon>Actinopterygii</taxon>
        <taxon>Neopterygii</taxon>
        <taxon>Teleostei</taxon>
        <taxon>Neoteleostei</taxon>
        <taxon>Acanthomorphata</taxon>
        <taxon>Ovalentaria</taxon>
        <taxon>Atherinomorphae</taxon>
        <taxon>Cyprinodontiformes</taxon>
        <taxon>Goodeidae</taxon>
        <taxon>Ataeniobius</taxon>
    </lineage>
</organism>
<reference evidence="2 3" key="1">
    <citation type="submission" date="2021-07" db="EMBL/GenBank/DDBJ databases">
        <authorList>
            <person name="Palmer J.M."/>
        </authorList>
    </citation>
    <scope>NUCLEOTIDE SEQUENCE [LARGE SCALE GENOMIC DNA]</scope>
    <source>
        <strain evidence="2 3">AT_MEX2019</strain>
        <tissue evidence="2">Muscle</tissue>
    </source>
</reference>
<feature type="region of interest" description="Disordered" evidence="1">
    <location>
        <begin position="1"/>
        <end position="25"/>
    </location>
</feature>
<evidence type="ECO:0000313" key="3">
    <source>
        <dbReference type="Proteomes" id="UP001345963"/>
    </source>
</evidence>
<accession>A0ABU7CJF2</accession>
<comment type="caution">
    <text evidence="2">The sequence shown here is derived from an EMBL/GenBank/DDBJ whole genome shotgun (WGS) entry which is preliminary data.</text>
</comment>
<proteinExistence type="predicted"/>
<feature type="region of interest" description="Disordered" evidence="1">
    <location>
        <begin position="209"/>
        <end position="234"/>
    </location>
</feature>
<sequence>MTNSLPRGHNRNRQPATRQPFDQQLWPSLSTITARRLQSHLMTPMTERTTVLHSAMKDQMEPKKERLALRGVQARRHLGRKRKTEASMSDSGLQAYIVQQTKQLQQMFEAEQHRQTQESMAFENLLKAHQEAEDKRFQMMQAQHQAHTQMVSEIMGTVVNLLSVSSHSKPNITPHNHHVQLTGFHQLHLLLPGLHLAALGPLFSPQCPKHRSTQHMEPPTLSAHGEAQNDTHCNQPVSDILHKVYSQRFDDL</sequence>
<keyword evidence="3" id="KW-1185">Reference proteome</keyword>
<feature type="compositionally biased region" description="Polar residues" evidence="1">
    <location>
        <begin position="13"/>
        <end position="25"/>
    </location>
</feature>
<dbReference type="EMBL" id="JAHUTI010094301">
    <property type="protein sequence ID" value="MED6262744.1"/>
    <property type="molecule type" value="Genomic_DNA"/>
</dbReference>
<gene>
    <name evidence="2" type="ORF">ATANTOWER_025170</name>
</gene>
<protein>
    <submittedName>
        <fullName evidence="2">Uncharacterized protein</fullName>
    </submittedName>
</protein>
<evidence type="ECO:0000313" key="2">
    <source>
        <dbReference type="EMBL" id="MED6262744.1"/>
    </source>
</evidence>
<dbReference type="Proteomes" id="UP001345963">
    <property type="component" value="Unassembled WGS sequence"/>
</dbReference>
<name>A0ABU7CJF2_9TELE</name>